<feature type="compositionally biased region" description="Basic and acidic residues" evidence="1">
    <location>
        <begin position="107"/>
        <end position="119"/>
    </location>
</feature>
<keyword evidence="3" id="KW-1185">Reference proteome</keyword>
<comment type="caution">
    <text evidence="2">The sequence shown here is derived from an EMBL/GenBank/DDBJ whole genome shotgun (WGS) entry which is preliminary data.</text>
</comment>
<dbReference type="Proteomes" id="UP001180845">
    <property type="component" value="Unassembled WGS sequence"/>
</dbReference>
<sequence>MRTSGEALLDDIDDWVDDWHDAHGAPGGKPRPLANYLGLTENEYALWAELPESLRFFLAARRAQYPASESAGLAGVAEAAARTDNDVEATAVLHWLRHDEGYRKLAESMTEEERAERRAITRSRHA</sequence>
<dbReference type="AlphaFoldDB" id="A0AAE3ZCG3"/>
<evidence type="ECO:0000313" key="2">
    <source>
        <dbReference type="EMBL" id="MDR7300994.1"/>
    </source>
</evidence>
<dbReference type="EMBL" id="JAVDXW010000001">
    <property type="protein sequence ID" value="MDR7300994.1"/>
    <property type="molecule type" value="Genomic_DNA"/>
</dbReference>
<name>A0AAE3ZCG3_9ACTN</name>
<feature type="region of interest" description="Disordered" evidence="1">
    <location>
        <begin position="107"/>
        <end position="126"/>
    </location>
</feature>
<proteinExistence type="predicted"/>
<evidence type="ECO:0000256" key="1">
    <source>
        <dbReference type="SAM" id="MobiDB-lite"/>
    </source>
</evidence>
<dbReference type="RefSeq" id="WP_310270676.1">
    <property type="nucleotide sequence ID" value="NZ_JAVDXW010000001.1"/>
</dbReference>
<reference evidence="2" key="1">
    <citation type="submission" date="2023-07" db="EMBL/GenBank/DDBJ databases">
        <title>Sequencing the genomes of 1000 actinobacteria strains.</title>
        <authorList>
            <person name="Klenk H.-P."/>
        </authorList>
    </citation>
    <scope>NUCLEOTIDE SEQUENCE</scope>
    <source>
        <strain evidence="2">DSM 45977</strain>
    </source>
</reference>
<evidence type="ECO:0000313" key="3">
    <source>
        <dbReference type="Proteomes" id="UP001180845"/>
    </source>
</evidence>
<organism evidence="2 3">
    <name type="scientific">Haloactinomyces albus</name>
    <dbReference type="NCBI Taxonomy" id="1352928"/>
    <lineage>
        <taxon>Bacteria</taxon>
        <taxon>Bacillati</taxon>
        <taxon>Actinomycetota</taxon>
        <taxon>Actinomycetes</taxon>
        <taxon>Actinopolysporales</taxon>
        <taxon>Actinopolysporaceae</taxon>
        <taxon>Haloactinomyces</taxon>
    </lineage>
</organism>
<accession>A0AAE3ZCG3</accession>
<gene>
    <name evidence="2" type="ORF">JOF55_001175</name>
</gene>
<protein>
    <submittedName>
        <fullName evidence="2">Uncharacterized protein</fullName>
    </submittedName>
</protein>